<accession>A0ABQ6FFC8</accession>
<dbReference type="EMBL" id="BSPX01000058">
    <property type="protein sequence ID" value="GLT23734.1"/>
    <property type="molecule type" value="Genomic_DNA"/>
</dbReference>
<sequence>MSGELGEAATGGHDGAGGGELVGQLGGFDGGSVGDGEAGGLRVKEWQHGATGRAARAQQQHAPAGHGEAQVDGDVAQDAGAVGVVAQGAVGAEGQGVHRAGGLGAGREPVGQVEGFELEGHGDVHPASAGGLEALHGGGEAVEGREQRLVAELLAGLGGEGGVDAGRLAVADRVADHGVTVHRVNPCGRRSAACPRW</sequence>
<feature type="region of interest" description="Disordered" evidence="1">
    <location>
        <begin position="1"/>
        <end position="70"/>
    </location>
</feature>
<keyword evidence="3" id="KW-1185">Reference proteome</keyword>
<feature type="compositionally biased region" description="Low complexity" evidence="1">
    <location>
        <begin position="1"/>
        <end position="11"/>
    </location>
</feature>
<evidence type="ECO:0000313" key="3">
    <source>
        <dbReference type="Proteomes" id="UP001157167"/>
    </source>
</evidence>
<feature type="compositionally biased region" description="Low complexity" evidence="1">
    <location>
        <begin position="48"/>
        <end position="70"/>
    </location>
</feature>
<gene>
    <name evidence="2" type="ORF">GCM10007933_32040</name>
</gene>
<dbReference type="Proteomes" id="UP001157167">
    <property type="component" value="Unassembled WGS sequence"/>
</dbReference>
<evidence type="ECO:0000256" key="1">
    <source>
        <dbReference type="SAM" id="MobiDB-lite"/>
    </source>
</evidence>
<name>A0ABQ6FFC8_9RHOO</name>
<feature type="compositionally biased region" description="Gly residues" evidence="1">
    <location>
        <begin position="12"/>
        <end position="39"/>
    </location>
</feature>
<organism evidence="2 3">
    <name type="scientific">Zoogloea oryzae</name>
    <dbReference type="NCBI Taxonomy" id="310767"/>
    <lineage>
        <taxon>Bacteria</taxon>
        <taxon>Pseudomonadati</taxon>
        <taxon>Pseudomonadota</taxon>
        <taxon>Betaproteobacteria</taxon>
        <taxon>Rhodocyclales</taxon>
        <taxon>Zoogloeaceae</taxon>
        <taxon>Zoogloea</taxon>
    </lineage>
</organism>
<evidence type="ECO:0000313" key="2">
    <source>
        <dbReference type="EMBL" id="GLT23734.1"/>
    </source>
</evidence>
<reference evidence="3" key="1">
    <citation type="journal article" date="2019" name="Int. J. Syst. Evol. Microbiol.">
        <title>The Global Catalogue of Microorganisms (GCM) 10K type strain sequencing project: providing services to taxonomists for standard genome sequencing and annotation.</title>
        <authorList>
            <consortium name="The Broad Institute Genomics Platform"/>
            <consortium name="The Broad Institute Genome Sequencing Center for Infectious Disease"/>
            <person name="Wu L."/>
            <person name="Ma J."/>
        </authorList>
    </citation>
    <scope>NUCLEOTIDE SEQUENCE [LARGE SCALE GENOMIC DNA]</scope>
    <source>
        <strain evidence="3">NBRC 102407</strain>
    </source>
</reference>
<protein>
    <submittedName>
        <fullName evidence="2">Uncharacterized protein</fullName>
    </submittedName>
</protein>
<comment type="caution">
    <text evidence="2">The sequence shown here is derived from an EMBL/GenBank/DDBJ whole genome shotgun (WGS) entry which is preliminary data.</text>
</comment>
<proteinExistence type="predicted"/>